<evidence type="ECO:0000313" key="3">
    <source>
        <dbReference type="Proteomes" id="UP000316706"/>
    </source>
</evidence>
<comment type="caution">
    <text evidence="2">The sequence shown here is derived from an EMBL/GenBank/DDBJ whole genome shotgun (WGS) entry which is preliminary data.</text>
</comment>
<reference evidence="2 3" key="1">
    <citation type="submission" date="2019-06" db="EMBL/GenBank/DDBJ databases">
        <title>Sequencing the genomes of 1000 actinobacteria strains.</title>
        <authorList>
            <person name="Klenk H.-P."/>
        </authorList>
    </citation>
    <scope>NUCLEOTIDE SEQUENCE [LARGE SCALE GENOMIC DNA]</scope>
    <source>
        <strain evidence="2 3">DSM 45043</strain>
    </source>
</reference>
<proteinExistence type="predicted"/>
<evidence type="ECO:0000313" key="2">
    <source>
        <dbReference type="EMBL" id="TQM67273.1"/>
    </source>
</evidence>
<accession>A0A543I9L5</accession>
<organism evidence="2 3">
    <name type="scientific">Actinomadura hallensis</name>
    <dbReference type="NCBI Taxonomy" id="337895"/>
    <lineage>
        <taxon>Bacteria</taxon>
        <taxon>Bacillati</taxon>
        <taxon>Actinomycetota</taxon>
        <taxon>Actinomycetes</taxon>
        <taxon>Streptosporangiales</taxon>
        <taxon>Thermomonosporaceae</taxon>
        <taxon>Actinomadura</taxon>
    </lineage>
</organism>
<sequence>MTPWAVTDLDPERAAAELARRFPGCCVWLGEYTGRWWALARDRTGDRLVEAADPVALGRLLEEVTLGRPEGSAGRDRYGRYSRASLQTAGRAGTSAPRAPRPAGRSRPPSGAVVRARRAGTRGRGGWLRRVLGSLVVADVP</sequence>
<evidence type="ECO:0000256" key="1">
    <source>
        <dbReference type="SAM" id="MobiDB-lite"/>
    </source>
</evidence>
<gene>
    <name evidence="2" type="ORF">FHX41_0878</name>
</gene>
<dbReference type="Proteomes" id="UP000316706">
    <property type="component" value="Unassembled WGS sequence"/>
</dbReference>
<feature type="compositionally biased region" description="Low complexity" evidence="1">
    <location>
        <begin position="88"/>
        <end position="114"/>
    </location>
</feature>
<dbReference type="EMBL" id="VFPO01000001">
    <property type="protein sequence ID" value="TQM67273.1"/>
    <property type="molecule type" value="Genomic_DNA"/>
</dbReference>
<feature type="region of interest" description="Disordered" evidence="1">
    <location>
        <begin position="68"/>
        <end position="123"/>
    </location>
</feature>
<dbReference type="AlphaFoldDB" id="A0A543I9L5"/>
<keyword evidence="3" id="KW-1185">Reference proteome</keyword>
<name>A0A543I9L5_9ACTN</name>
<protein>
    <submittedName>
        <fullName evidence="2">Uncharacterized protein</fullName>
    </submittedName>
</protein>